<evidence type="ECO:0000313" key="1">
    <source>
        <dbReference type="EMBL" id="PXX53417.1"/>
    </source>
</evidence>
<dbReference type="OrthoDB" id="3194844at2"/>
<dbReference type="EMBL" id="QJKF01000027">
    <property type="protein sequence ID" value="PXX53417.1"/>
    <property type="molecule type" value="Genomic_DNA"/>
</dbReference>
<evidence type="ECO:0000313" key="2">
    <source>
        <dbReference type="Proteomes" id="UP000247569"/>
    </source>
</evidence>
<gene>
    <name evidence="1" type="ORF">DFR70_12728</name>
</gene>
<reference evidence="1 2" key="1">
    <citation type="submission" date="2018-05" db="EMBL/GenBank/DDBJ databases">
        <title>Genomic Encyclopedia of Type Strains, Phase IV (KMG-IV): sequencing the most valuable type-strain genomes for metagenomic binning, comparative biology and taxonomic classification.</title>
        <authorList>
            <person name="Goeker M."/>
        </authorList>
    </citation>
    <scope>NUCLEOTIDE SEQUENCE [LARGE SCALE GENOMIC DNA]</scope>
    <source>
        <strain evidence="1 2">DSM 44704</strain>
    </source>
</reference>
<organism evidence="1 2">
    <name type="scientific">Nocardia tenerifensis</name>
    <dbReference type="NCBI Taxonomy" id="228006"/>
    <lineage>
        <taxon>Bacteria</taxon>
        <taxon>Bacillati</taxon>
        <taxon>Actinomycetota</taxon>
        <taxon>Actinomycetes</taxon>
        <taxon>Mycobacteriales</taxon>
        <taxon>Nocardiaceae</taxon>
        <taxon>Nocardia</taxon>
    </lineage>
</organism>
<sequence>MSSTDSDLTYPHDSKGYRPTAADLRFLGVSVEELREMSAQTVPLGMTSDDYQKFVDELVKAAALDGITQIDVRLKGSSGRFFSGRHKQMTYDRNLIGQYIRQVRGDFALSFELDGIMEQLASVWADPENRPHERPFDSYWRLGISGQPSDYDIQVCSNTIAERARGRLAEFGLTSEYDEKDPTYGYIDHKLVERAAPRLLFWSRRETERLRRPVTIAAFPSEGPQRLTGEQAALSNHLCSADWIVWRSGHDE</sequence>
<name>A0A318JSY3_9NOCA</name>
<dbReference type="Proteomes" id="UP000247569">
    <property type="component" value="Unassembled WGS sequence"/>
</dbReference>
<proteinExistence type="predicted"/>
<accession>A0A318JSY3</accession>
<dbReference type="AlphaFoldDB" id="A0A318JSY3"/>
<dbReference type="RefSeq" id="WP_040743139.1">
    <property type="nucleotide sequence ID" value="NZ_QJKF01000027.1"/>
</dbReference>
<protein>
    <submittedName>
        <fullName evidence="1">Uncharacterized protein</fullName>
    </submittedName>
</protein>
<keyword evidence="2" id="KW-1185">Reference proteome</keyword>
<comment type="caution">
    <text evidence="1">The sequence shown here is derived from an EMBL/GenBank/DDBJ whole genome shotgun (WGS) entry which is preliminary data.</text>
</comment>